<feature type="compositionally biased region" description="Basic residues" evidence="1">
    <location>
        <begin position="1"/>
        <end position="10"/>
    </location>
</feature>
<keyword evidence="3" id="KW-1185">Reference proteome</keyword>
<evidence type="ECO:0008006" key="4">
    <source>
        <dbReference type="Google" id="ProtNLM"/>
    </source>
</evidence>
<dbReference type="Proteomes" id="UP001500305">
    <property type="component" value="Unassembled WGS sequence"/>
</dbReference>
<protein>
    <recommendedName>
        <fullName evidence="4">TetR family transcriptional regulator</fullName>
    </recommendedName>
</protein>
<dbReference type="EMBL" id="BAAATR010000095">
    <property type="protein sequence ID" value="GAA2282106.1"/>
    <property type="molecule type" value="Genomic_DNA"/>
</dbReference>
<reference evidence="2 3" key="1">
    <citation type="journal article" date="2019" name="Int. J. Syst. Evol. Microbiol.">
        <title>The Global Catalogue of Microorganisms (GCM) 10K type strain sequencing project: providing services to taxonomists for standard genome sequencing and annotation.</title>
        <authorList>
            <consortium name="The Broad Institute Genomics Platform"/>
            <consortium name="The Broad Institute Genome Sequencing Center for Infectious Disease"/>
            <person name="Wu L."/>
            <person name="Ma J."/>
        </authorList>
    </citation>
    <scope>NUCLEOTIDE SEQUENCE [LARGE SCALE GENOMIC DNA]</scope>
    <source>
        <strain evidence="2 3">JCM 7356</strain>
    </source>
</reference>
<name>A0ABN3F1U4_9ACTN</name>
<dbReference type="RefSeq" id="WP_344641487.1">
    <property type="nucleotide sequence ID" value="NZ_BAAATR010000095.1"/>
</dbReference>
<feature type="region of interest" description="Disordered" evidence="1">
    <location>
        <begin position="1"/>
        <end position="41"/>
    </location>
</feature>
<gene>
    <name evidence="2" type="ORF">GCM10010430_80000</name>
</gene>
<sequence length="60" mass="6703">MLHATLTRRRAVPEHQDDRDLDGDREDDGQEHGLLGDIRSQVRRRSAGMTLEAVAAAVTH</sequence>
<accession>A0ABN3F1U4</accession>
<feature type="compositionally biased region" description="Acidic residues" evidence="1">
    <location>
        <begin position="19"/>
        <end position="29"/>
    </location>
</feature>
<organism evidence="2 3">
    <name type="scientific">Kitasatospora cystarginea</name>
    <dbReference type="NCBI Taxonomy" id="58350"/>
    <lineage>
        <taxon>Bacteria</taxon>
        <taxon>Bacillati</taxon>
        <taxon>Actinomycetota</taxon>
        <taxon>Actinomycetes</taxon>
        <taxon>Kitasatosporales</taxon>
        <taxon>Streptomycetaceae</taxon>
        <taxon>Kitasatospora</taxon>
    </lineage>
</organism>
<proteinExistence type="predicted"/>
<evidence type="ECO:0000256" key="1">
    <source>
        <dbReference type="SAM" id="MobiDB-lite"/>
    </source>
</evidence>
<comment type="caution">
    <text evidence="2">The sequence shown here is derived from an EMBL/GenBank/DDBJ whole genome shotgun (WGS) entry which is preliminary data.</text>
</comment>
<evidence type="ECO:0000313" key="3">
    <source>
        <dbReference type="Proteomes" id="UP001500305"/>
    </source>
</evidence>
<evidence type="ECO:0000313" key="2">
    <source>
        <dbReference type="EMBL" id="GAA2282106.1"/>
    </source>
</evidence>